<organism evidence="1 2">
    <name type="scientific">Nephila pilipes</name>
    <name type="common">Giant wood spider</name>
    <name type="synonym">Nephila maculata</name>
    <dbReference type="NCBI Taxonomy" id="299642"/>
    <lineage>
        <taxon>Eukaryota</taxon>
        <taxon>Metazoa</taxon>
        <taxon>Ecdysozoa</taxon>
        <taxon>Arthropoda</taxon>
        <taxon>Chelicerata</taxon>
        <taxon>Arachnida</taxon>
        <taxon>Araneae</taxon>
        <taxon>Araneomorphae</taxon>
        <taxon>Entelegynae</taxon>
        <taxon>Araneoidea</taxon>
        <taxon>Nephilidae</taxon>
        <taxon>Nephila</taxon>
    </lineage>
</organism>
<dbReference type="Proteomes" id="UP000887013">
    <property type="component" value="Unassembled WGS sequence"/>
</dbReference>
<evidence type="ECO:0000313" key="2">
    <source>
        <dbReference type="Proteomes" id="UP000887013"/>
    </source>
</evidence>
<dbReference type="EMBL" id="BMAW01019196">
    <property type="protein sequence ID" value="GFT62123.1"/>
    <property type="molecule type" value="Genomic_DNA"/>
</dbReference>
<proteinExistence type="predicted"/>
<accession>A0A8X6PBM0</accession>
<protein>
    <submittedName>
        <fullName evidence="1">Uncharacterized protein</fullName>
    </submittedName>
</protein>
<keyword evidence="2" id="KW-1185">Reference proteome</keyword>
<evidence type="ECO:0000313" key="1">
    <source>
        <dbReference type="EMBL" id="GFT62123.1"/>
    </source>
</evidence>
<gene>
    <name evidence="1" type="ORF">NPIL_287501</name>
</gene>
<name>A0A8X6PBM0_NEPPI</name>
<comment type="caution">
    <text evidence="1">The sequence shown here is derived from an EMBL/GenBank/DDBJ whole genome shotgun (WGS) entry which is preliminary data.</text>
</comment>
<reference evidence="1" key="1">
    <citation type="submission" date="2020-08" db="EMBL/GenBank/DDBJ databases">
        <title>Multicomponent nature underlies the extraordinary mechanical properties of spider dragline silk.</title>
        <authorList>
            <person name="Kono N."/>
            <person name="Nakamura H."/>
            <person name="Mori M."/>
            <person name="Yoshida Y."/>
            <person name="Ohtoshi R."/>
            <person name="Malay A.D."/>
            <person name="Moran D.A.P."/>
            <person name="Tomita M."/>
            <person name="Numata K."/>
            <person name="Arakawa K."/>
        </authorList>
    </citation>
    <scope>NUCLEOTIDE SEQUENCE</scope>
</reference>
<sequence>MKDITIGDETISAPIDAGRSVSFLHEDISTDILEQASLSFTEDGVEIHNYERKNYQDLKESICPEEKGSFQEIKSVNQGT</sequence>
<dbReference type="AlphaFoldDB" id="A0A8X6PBM0"/>